<evidence type="ECO:0000256" key="1">
    <source>
        <dbReference type="ARBA" id="ARBA00022723"/>
    </source>
</evidence>
<dbReference type="EMBL" id="CP021983">
    <property type="protein sequence ID" value="ASC72191.1"/>
    <property type="molecule type" value="Genomic_DNA"/>
</dbReference>
<keyword evidence="2" id="KW-0408">Iron</keyword>
<dbReference type="PANTHER" id="PTHR43578:SF3">
    <property type="entry name" value="NADH-QUINONE OXIDOREDUCTASE SUBUNIT F"/>
    <property type="match status" value="1"/>
</dbReference>
<protein>
    <submittedName>
        <fullName evidence="4">Ferredoxin, 2Fe-2S</fullName>
    </submittedName>
</protein>
<dbReference type="InterPro" id="IPR036249">
    <property type="entry name" value="Thioredoxin-like_sf"/>
</dbReference>
<sequence length="115" mass="12986">MSEPASPSPGMPQRHLVMVCQNRSCLRSGSERVLEQFQQYSCPQRLISASGCMGQCGSGPMVRVFPEGIWYCRVRPQDVKDIVQQHLDQGQPIHRLLHPRFHPPQDAYSFPGHSS</sequence>
<reference evidence="4 5" key="1">
    <citation type="journal article" date="2016" name="Biochim. Biophys. Acta">
        <title>Characterization of red-shifted phycobilisomes isolated from the chlorophyll f-containing cyanobacterium Halomicronema hongdechloris.</title>
        <authorList>
            <person name="Li Y."/>
            <person name="Lin Y."/>
            <person name="Garvey C.J."/>
            <person name="Birch D."/>
            <person name="Corkery R.W."/>
            <person name="Loughlin P.C."/>
            <person name="Scheer H."/>
            <person name="Willows R.D."/>
            <person name="Chen M."/>
        </authorList>
    </citation>
    <scope>NUCLEOTIDE SEQUENCE [LARGE SCALE GENOMIC DNA]</scope>
    <source>
        <strain evidence="4 5">C2206</strain>
    </source>
</reference>
<gene>
    <name evidence="4" type="primary">fdx4_1</name>
    <name evidence="4" type="ORF">XM38_031450</name>
</gene>
<dbReference type="CDD" id="cd02980">
    <property type="entry name" value="TRX_Fd_family"/>
    <property type="match status" value="1"/>
</dbReference>
<dbReference type="Pfam" id="PF01257">
    <property type="entry name" value="2Fe-2S_thioredx"/>
    <property type="match status" value="1"/>
</dbReference>
<accession>A0A1Z3HPG3</accession>
<evidence type="ECO:0000256" key="2">
    <source>
        <dbReference type="ARBA" id="ARBA00023004"/>
    </source>
</evidence>
<keyword evidence="3" id="KW-0411">Iron-sulfur</keyword>
<organism evidence="4 5">
    <name type="scientific">Halomicronema hongdechloris C2206</name>
    <dbReference type="NCBI Taxonomy" id="1641165"/>
    <lineage>
        <taxon>Bacteria</taxon>
        <taxon>Bacillati</taxon>
        <taxon>Cyanobacteriota</taxon>
        <taxon>Cyanophyceae</taxon>
        <taxon>Nodosilineales</taxon>
        <taxon>Nodosilineaceae</taxon>
        <taxon>Halomicronema</taxon>
    </lineage>
</organism>
<dbReference type="Gene3D" id="3.40.30.10">
    <property type="entry name" value="Glutaredoxin"/>
    <property type="match status" value="1"/>
</dbReference>
<proteinExistence type="predicted"/>
<dbReference type="KEGG" id="hhg:XM38_031450"/>
<dbReference type="RefSeq" id="WP_080807080.1">
    <property type="nucleotide sequence ID" value="NZ_CP021983.2"/>
</dbReference>
<name>A0A1Z3HPG3_9CYAN</name>
<evidence type="ECO:0000256" key="3">
    <source>
        <dbReference type="ARBA" id="ARBA00023014"/>
    </source>
</evidence>
<dbReference type="GO" id="GO:0051536">
    <property type="term" value="F:iron-sulfur cluster binding"/>
    <property type="evidence" value="ECO:0007669"/>
    <property type="project" value="UniProtKB-KW"/>
</dbReference>
<dbReference type="AlphaFoldDB" id="A0A1Z3HPG3"/>
<dbReference type="Proteomes" id="UP000191901">
    <property type="component" value="Chromosome"/>
</dbReference>
<keyword evidence="1" id="KW-0479">Metal-binding</keyword>
<dbReference type="PANTHER" id="PTHR43578">
    <property type="entry name" value="NADH-QUINONE OXIDOREDUCTASE SUBUNIT F"/>
    <property type="match status" value="1"/>
</dbReference>
<evidence type="ECO:0000313" key="5">
    <source>
        <dbReference type="Proteomes" id="UP000191901"/>
    </source>
</evidence>
<keyword evidence="5" id="KW-1185">Reference proteome</keyword>
<dbReference type="GO" id="GO:0046872">
    <property type="term" value="F:metal ion binding"/>
    <property type="evidence" value="ECO:0007669"/>
    <property type="project" value="UniProtKB-KW"/>
</dbReference>
<evidence type="ECO:0000313" key="4">
    <source>
        <dbReference type="EMBL" id="ASC72191.1"/>
    </source>
</evidence>
<dbReference type="SUPFAM" id="SSF52833">
    <property type="entry name" value="Thioredoxin-like"/>
    <property type="match status" value="1"/>
</dbReference>
<dbReference type="STRING" id="1641165.XM38_07190"/>